<dbReference type="Pfam" id="PF06201">
    <property type="entry name" value="PITH"/>
    <property type="match status" value="1"/>
</dbReference>
<name>A0A1H6Q173_YARLL</name>
<dbReference type="SUPFAM" id="SSF49785">
    <property type="entry name" value="Galactose-binding domain-like"/>
    <property type="match status" value="1"/>
</dbReference>
<evidence type="ECO:0000259" key="3">
    <source>
        <dbReference type="PROSITE" id="PS51532"/>
    </source>
</evidence>
<evidence type="ECO:0000313" key="6">
    <source>
        <dbReference type="Proteomes" id="UP000182444"/>
    </source>
</evidence>
<dbReference type="AlphaFoldDB" id="A0A1H6Q173"/>
<dbReference type="OMA" id="RLVFKPW"/>
<dbReference type="Proteomes" id="UP000182444">
    <property type="component" value="Chromosome 1F"/>
</dbReference>
<dbReference type="eggNOG" id="KOG1730">
    <property type="taxonomic scope" value="Eukaryota"/>
</dbReference>
<dbReference type="InterPro" id="IPR037047">
    <property type="entry name" value="PITH_dom_sf"/>
</dbReference>
<comment type="similarity">
    <text evidence="1">Belongs to the PITHD1 family.</text>
</comment>
<evidence type="ECO:0000313" key="4">
    <source>
        <dbReference type="EMBL" id="AOW07486.1"/>
    </source>
</evidence>
<dbReference type="InterPro" id="IPR008979">
    <property type="entry name" value="Galactose-bd-like_sf"/>
</dbReference>
<dbReference type="OrthoDB" id="2635at2759"/>
<dbReference type="GO" id="GO:0005737">
    <property type="term" value="C:cytoplasm"/>
    <property type="evidence" value="ECO:0007669"/>
    <property type="project" value="EnsemblFungi"/>
</dbReference>
<dbReference type="PANTHER" id="PTHR12175">
    <property type="entry name" value="AD039 HT014 THIOREDOXIN FAMILY TRP26"/>
    <property type="match status" value="1"/>
</dbReference>
<dbReference type="GO" id="GO:0005634">
    <property type="term" value="C:nucleus"/>
    <property type="evidence" value="ECO:0007669"/>
    <property type="project" value="EnsemblFungi"/>
</dbReference>
<evidence type="ECO:0000256" key="2">
    <source>
        <dbReference type="SAM" id="MobiDB-lite"/>
    </source>
</evidence>
<dbReference type="KEGG" id="yli:2908951"/>
<gene>
    <name evidence="5" type="ORF">B0I71DRAFT_132732</name>
    <name evidence="4" type="ORF">YALI1_F27692g</name>
</gene>
<dbReference type="RefSeq" id="XP_505680.1">
    <property type="nucleotide sequence ID" value="XM_505680.1"/>
</dbReference>
<evidence type="ECO:0000313" key="5">
    <source>
        <dbReference type="EMBL" id="RDW25344.1"/>
    </source>
</evidence>
<dbReference type="EMBL" id="KZ859005">
    <property type="protein sequence ID" value="RDW25344.1"/>
    <property type="molecule type" value="Genomic_DNA"/>
</dbReference>
<dbReference type="InterPro" id="IPR045099">
    <property type="entry name" value="PITH1-like"/>
</dbReference>
<organism evidence="4 6">
    <name type="scientific">Yarrowia lipolytica</name>
    <name type="common">Candida lipolytica</name>
    <dbReference type="NCBI Taxonomy" id="4952"/>
    <lineage>
        <taxon>Eukaryota</taxon>
        <taxon>Fungi</taxon>
        <taxon>Dikarya</taxon>
        <taxon>Ascomycota</taxon>
        <taxon>Saccharomycotina</taxon>
        <taxon>Dipodascomycetes</taxon>
        <taxon>Dipodascales</taxon>
        <taxon>Dipodascales incertae sedis</taxon>
        <taxon>Yarrowia</taxon>
    </lineage>
</organism>
<dbReference type="GeneID" id="2908951"/>
<accession>A0A1H6Q173</accession>
<dbReference type="EMBL" id="CP017558">
    <property type="protein sequence ID" value="AOW07486.1"/>
    <property type="molecule type" value="Genomic_DNA"/>
</dbReference>
<dbReference type="PROSITE" id="PS51532">
    <property type="entry name" value="PITH"/>
    <property type="match status" value="1"/>
</dbReference>
<dbReference type="VEuPathDB" id="FungiDB:YALI1_F27692g"/>
<dbReference type="VEuPathDB" id="FungiDB:YALI0_F20812g"/>
<feature type="region of interest" description="Disordered" evidence="2">
    <location>
        <begin position="1"/>
        <end position="33"/>
    </location>
</feature>
<dbReference type="Proteomes" id="UP000256601">
    <property type="component" value="Unassembled WGS sequence"/>
</dbReference>
<evidence type="ECO:0000313" key="7">
    <source>
        <dbReference type="Proteomes" id="UP000256601"/>
    </source>
</evidence>
<dbReference type="PANTHER" id="PTHR12175:SF1">
    <property type="entry name" value="PITH DOMAIN-CONTAINING PROTEIN 1"/>
    <property type="match status" value="1"/>
</dbReference>
<dbReference type="Gene3D" id="2.60.120.470">
    <property type="entry name" value="PITH domain"/>
    <property type="match status" value="1"/>
</dbReference>
<sequence length="237" mass="26367">MDCHSEHVEHDHGDHGHDHGHDHSHVPQPHTSSAQTLYNRISHAGIRTLNESEEGAGASVFKDWESRLDTSKYLESDVDEQLLIHVPFTGLCKIHSLLIRTTNDDSAPRHMKLFKNRDDLDFSTASDLTANHVIEHPEGVGGTLDHSIEVAPTSSSLDEEGIAEYALSRAQWSNITSLTLFVEDNYGEDVTRILYIGLRGEFKELNRAPVVTLYESAANPADHKKIVPGEEYVGDTL</sequence>
<feature type="domain" description="PITH" evidence="3">
    <location>
        <begin position="26"/>
        <end position="218"/>
    </location>
</feature>
<reference evidence="5 7" key="2">
    <citation type="submission" date="2018-07" db="EMBL/GenBank/DDBJ databases">
        <title>Draft Genome Assemblies for Five Robust Yarrowia lipolytica Strains Exhibiting High Lipid Production and Pentose Sugar Utilization and Sugar Alcohol Secretion from Undetoxified Lignocellulosic Biomass Hydrolysates.</title>
        <authorList>
            <consortium name="DOE Joint Genome Institute"/>
            <person name="Walker C."/>
            <person name="Ryu S."/>
            <person name="Na H."/>
            <person name="Zane M."/>
            <person name="LaButti K."/>
            <person name="Lipzen A."/>
            <person name="Haridas S."/>
            <person name="Barry K."/>
            <person name="Grigoriev I.V."/>
            <person name="Quarterman J."/>
            <person name="Slininger P."/>
            <person name="Dien B."/>
            <person name="Trinh C.T."/>
        </authorList>
    </citation>
    <scope>NUCLEOTIDE SEQUENCE [LARGE SCALE GENOMIC DNA]</scope>
    <source>
        <strain evidence="5 7">YB392</strain>
    </source>
</reference>
<reference evidence="4 6" key="1">
    <citation type="journal article" date="2016" name="PLoS ONE">
        <title>Sequence Assembly of Yarrowia lipolytica Strain W29/CLIB89 Shows Transposable Element Diversity.</title>
        <authorList>
            <person name="Magnan C."/>
            <person name="Yu J."/>
            <person name="Chang I."/>
            <person name="Jahn E."/>
            <person name="Kanomata Y."/>
            <person name="Wu J."/>
            <person name="Zeller M."/>
            <person name="Oakes M."/>
            <person name="Baldi P."/>
            <person name="Sandmeyer S."/>
        </authorList>
    </citation>
    <scope>NUCLEOTIDE SEQUENCE [LARGE SCALE GENOMIC DNA]</scope>
    <source>
        <strain evidence="4">CLIB89</strain>
        <strain evidence="6">CLIB89(W29)</strain>
    </source>
</reference>
<feature type="compositionally biased region" description="Basic and acidic residues" evidence="2">
    <location>
        <begin position="1"/>
        <end position="25"/>
    </location>
</feature>
<dbReference type="InterPro" id="IPR010400">
    <property type="entry name" value="PITH_dom"/>
</dbReference>
<protein>
    <submittedName>
        <fullName evidence="5">PITH domain-domain-containing protein</fullName>
    </submittedName>
</protein>
<evidence type="ECO:0000256" key="1">
    <source>
        <dbReference type="ARBA" id="ARBA00025788"/>
    </source>
</evidence>
<proteinExistence type="inferred from homology"/>